<keyword evidence="5 6" id="KW-0408">Iron</keyword>
<dbReference type="STRING" id="909613.UO65_2224"/>
<evidence type="ECO:0000256" key="5">
    <source>
        <dbReference type="ARBA" id="ARBA00023004"/>
    </source>
</evidence>
<evidence type="ECO:0000256" key="6">
    <source>
        <dbReference type="PIRSR" id="PIRSR610300-51"/>
    </source>
</evidence>
<dbReference type="PANTHER" id="PTHR12918:SF1">
    <property type="entry name" value="CYSTEINE DIOXYGENASE TYPE 1"/>
    <property type="match status" value="1"/>
</dbReference>
<gene>
    <name evidence="7" type="ORF">UO65_2224</name>
</gene>
<feature type="binding site" evidence="6">
    <location>
        <position position="111"/>
    </location>
    <ligand>
        <name>Fe cation</name>
        <dbReference type="ChEBI" id="CHEBI:24875"/>
        <note>catalytic</note>
    </ligand>
</feature>
<organism evidence="7 8">
    <name type="scientific">Actinokineospora spheciospongiae</name>
    <dbReference type="NCBI Taxonomy" id="909613"/>
    <lineage>
        <taxon>Bacteria</taxon>
        <taxon>Bacillati</taxon>
        <taxon>Actinomycetota</taxon>
        <taxon>Actinomycetes</taxon>
        <taxon>Pseudonocardiales</taxon>
        <taxon>Pseudonocardiaceae</taxon>
        <taxon>Actinokineospora</taxon>
    </lineage>
</organism>
<evidence type="ECO:0000256" key="4">
    <source>
        <dbReference type="ARBA" id="ARBA00023002"/>
    </source>
</evidence>
<reference evidence="7 8" key="1">
    <citation type="journal article" date="2014" name="Genome Announc.">
        <title>Draft Genome Sequence of the Antitrypanosomally Active Sponge-Associated Bacterium Actinokineospora sp. Strain EG49.</title>
        <authorList>
            <person name="Harjes J."/>
            <person name="Ryu T."/>
            <person name="Abdelmohsen U.R."/>
            <person name="Moitinho-Silva L."/>
            <person name="Horn H."/>
            <person name="Ravasi T."/>
            <person name="Hentschel U."/>
        </authorList>
    </citation>
    <scope>NUCLEOTIDE SEQUENCE [LARGE SCALE GENOMIC DNA]</scope>
    <source>
        <strain evidence="7 8">EG49</strain>
    </source>
</reference>
<dbReference type="AlphaFoldDB" id="W7J0E1"/>
<dbReference type="Proteomes" id="UP000019277">
    <property type="component" value="Unassembled WGS sequence"/>
</dbReference>
<dbReference type="CDD" id="cd10548">
    <property type="entry name" value="cupin_CDO"/>
    <property type="match status" value="1"/>
</dbReference>
<feature type="binding site" evidence="6">
    <location>
        <position position="66"/>
    </location>
    <ligand>
        <name>Fe cation</name>
        <dbReference type="ChEBI" id="CHEBI:24875"/>
        <note>catalytic</note>
    </ligand>
</feature>
<keyword evidence="4" id="KW-0560">Oxidoreductase</keyword>
<dbReference type="InterPro" id="IPR014710">
    <property type="entry name" value="RmlC-like_jellyroll"/>
</dbReference>
<dbReference type="Gene3D" id="2.60.120.10">
    <property type="entry name" value="Jelly Rolls"/>
    <property type="match status" value="1"/>
</dbReference>
<dbReference type="InterPro" id="IPR010300">
    <property type="entry name" value="CDO_1"/>
</dbReference>
<dbReference type="eggNOG" id="COG5553">
    <property type="taxonomic scope" value="Bacteria"/>
</dbReference>
<evidence type="ECO:0000256" key="3">
    <source>
        <dbReference type="ARBA" id="ARBA00022964"/>
    </source>
</evidence>
<proteinExistence type="inferred from homology"/>
<dbReference type="EMBL" id="AYXG01000078">
    <property type="protein sequence ID" value="EWC62477.1"/>
    <property type="molecule type" value="Genomic_DNA"/>
</dbReference>
<dbReference type="GO" id="GO:0016702">
    <property type="term" value="F:oxidoreductase activity, acting on single donors with incorporation of molecular oxygen, incorporation of two atoms of oxygen"/>
    <property type="evidence" value="ECO:0007669"/>
    <property type="project" value="InterPro"/>
</dbReference>
<sequence>MALVSPAAFAHPALVAAEFARDRDRWRGLLRYDPDRRFAALVELTEDQEVWLMGWLPGQGTELHDHAGTTAAFTVVSGTLTEQVAHPGHHEDVVHTLVAGQSRVFAPGYVHRIHNAGPDPAVSIHVHRVTGPTGGSRRVDRFTGVELR</sequence>
<comment type="caution">
    <text evidence="7">The sequence shown here is derived from an EMBL/GenBank/DDBJ whole genome shotgun (WGS) entry which is preliminary data.</text>
</comment>
<protein>
    <submittedName>
        <fullName evidence="7">Cysteine dioxygenase</fullName>
    </submittedName>
</protein>
<name>W7J0E1_9PSEU</name>
<comment type="similarity">
    <text evidence="1">Belongs to the cysteine dioxygenase family.</text>
</comment>
<dbReference type="Pfam" id="PF05995">
    <property type="entry name" value="CDO_I"/>
    <property type="match status" value="1"/>
</dbReference>
<keyword evidence="8" id="KW-1185">Reference proteome</keyword>
<accession>W7J0E1</accession>
<dbReference type="InterPro" id="IPR011051">
    <property type="entry name" value="RmlC_Cupin_sf"/>
</dbReference>
<keyword evidence="2 6" id="KW-0479">Metal-binding</keyword>
<evidence type="ECO:0000256" key="1">
    <source>
        <dbReference type="ARBA" id="ARBA00006622"/>
    </source>
</evidence>
<dbReference type="PATRIC" id="fig|909613.9.peg.2231"/>
<feature type="binding site" evidence="6">
    <location>
        <position position="64"/>
    </location>
    <ligand>
        <name>Fe cation</name>
        <dbReference type="ChEBI" id="CHEBI:24875"/>
        <note>catalytic</note>
    </ligand>
</feature>
<evidence type="ECO:0000313" key="8">
    <source>
        <dbReference type="Proteomes" id="UP000019277"/>
    </source>
</evidence>
<dbReference type="PANTHER" id="PTHR12918">
    <property type="entry name" value="CYSTEINE DIOXYGENASE"/>
    <property type="match status" value="1"/>
</dbReference>
<dbReference type="GO" id="GO:0008198">
    <property type="term" value="F:ferrous iron binding"/>
    <property type="evidence" value="ECO:0007669"/>
    <property type="project" value="TreeGrafter"/>
</dbReference>
<keyword evidence="3 7" id="KW-0223">Dioxygenase</keyword>
<evidence type="ECO:0000313" key="7">
    <source>
        <dbReference type="EMBL" id="EWC62477.1"/>
    </source>
</evidence>
<dbReference type="SUPFAM" id="SSF51182">
    <property type="entry name" value="RmlC-like cupins"/>
    <property type="match status" value="1"/>
</dbReference>
<evidence type="ECO:0000256" key="2">
    <source>
        <dbReference type="ARBA" id="ARBA00022723"/>
    </source>
</evidence>